<dbReference type="EMBL" id="AOLS01000078">
    <property type="protein sequence ID" value="EMA14312.1"/>
    <property type="molecule type" value="Genomic_DNA"/>
</dbReference>
<evidence type="ECO:0000313" key="1">
    <source>
        <dbReference type="EMBL" id="EMA14312.1"/>
    </source>
</evidence>
<dbReference type="Proteomes" id="UP000011687">
    <property type="component" value="Unassembled WGS sequence"/>
</dbReference>
<accession>M0JYT3</accession>
<dbReference type="RefSeq" id="WP_007189924.1">
    <property type="nucleotide sequence ID" value="NZ_AOLS01000078.1"/>
</dbReference>
<keyword evidence="2" id="KW-1185">Reference proteome</keyword>
<name>M0JYT3_9EURY</name>
<comment type="caution">
    <text evidence="1">The sequence shown here is derived from an EMBL/GenBank/DDBJ whole genome shotgun (WGS) entry which is preliminary data.</text>
</comment>
<dbReference type="PATRIC" id="fig|662475.6.peg.3127"/>
<proteinExistence type="predicted"/>
<sequence length="169" mass="18570">MLGKILFNTYQLFGTDEPPASDSLRESLTYRAWTWLSKHLPETCSLRLFKQLEAVHWDGLIIPSMCRYNTLSEMVADAVVGHARSPASATWEFIQAVQSAGFEDTTYVCANPDSDLGSPSPNCEHVSVHASGWNDPLVTVPRAVFEPETSVGAADYVSDRLAALGYAEE</sequence>
<reference evidence="1 2" key="1">
    <citation type="journal article" date="2014" name="PLoS Genet.">
        <title>Phylogenetically driven sequencing of extremely halophilic archaea reveals strategies for static and dynamic osmo-response.</title>
        <authorList>
            <person name="Becker E.A."/>
            <person name="Seitzer P.M."/>
            <person name="Tritt A."/>
            <person name="Larsen D."/>
            <person name="Krusor M."/>
            <person name="Yao A.I."/>
            <person name="Wu D."/>
            <person name="Madern D."/>
            <person name="Eisen J.A."/>
            <person name="Darling A.E."/>
            <person name="Facciotti M.T."/>
        </authorList>
    </citation>
    <scope>NUCLEOTIDE SEQUENCE [LARGE SCALE GENOMIC DNA]</scope>
    <source>
        <strain evidence="1 2">ATCC 33799</strain>
    </source>
</reference>
<dbReference type="AlphaFoldDB" id="M0JYT3"/>
<evidence type="ECO:0000313" key="2">
    <source>
        <dbReference type="Proteomes" id="UP000011687"/>
    </source>
</evidence>
<gene>
    <name evidence="1" type="ORF">C435_15988</name>
</gene>
<organism evidence="1 2">
    <name type="scientific">Haloarcula marismortui ATCC 33799</name>
    <dbReference type="NCBI Taxonomy" id="662475"/>
    <lineage>
        <taxon>Archaea</taxon>
        <taxon>Methanobacteriati</taxon>
        <taxon>Methanobacteriota</taxon>
        <taxon>Stenosarchaea group</taxon>
        <taxon>Halobacteria</taxon>
        <taxon>Halobacteriales</taxon>
        <taxon>Haloarculaceae</taxon>
        <taxon>Haloarcula</taxon>
    </lineage>
</organism>
<protein>
    <submittedName>
        <fullName evidence="1">Uncharacterized protein</fullName>
    </submittedName>
</protein>